<feature type="transmembrane region" description="Helical" evidence="1">
    <location>
        <begin position="527"/>
        <end position="552"/>
    </location>
</feature>
<accession>A0A0R1XRZ6</accession>
<evidence type="ECO:0000256" key="1">
    <source>
        <dbReference type="SAM" id="Phobius"/>
    </source>
</evidence>
<feature type="transmembrane region" description="Helical" evidence="1">
    <location>
        <begin position="176"/>
        <end position="207"/>
    </location>
</feature>
<gene>
    <name evidence="2" type="ORF">FC83_GL001655</name>
</gene>
<dbReference type="PATRIC" id="fig|1423734.3.peg.1674"/>
<feature type="transmembrane region" description="Helical" evidence="1">
    <location>
        <begin position="280"/>
        <end position="301"/>
    </location>
</feature>
<name>A0A0R1XRZ6_9LACO</name>
<feature type="transmembrane region" description="Helical" evidence="1">
    <location>
        <begin position="67"/>
        <end position="89"/>
    </location>
</feature>
<sequence>MNYLKLHAKSFTWFTLIIAVALSPLFMNHLYGSFDLTFHMARISTLAQNLQAGHFPNGIHNGYMSGLGYGIGFFYGDFFLYPLAILVILGLPVYTVIRLFLALIIIGAILSMSYVTQQICQNTRASLLAAGLYGLTNYVLFAVYARGALGESLALIWVPWILLGLYDIFFQDKTKWWLLAFGFSALLVSHIISFVLMLGLALVLTILNLKRLTQTKRWLALLKAAGLALGLTAAFWGPFVQQYAAQAFTDTAYNPKTGWPLIITTGLQALGELNPWGVNSFGYVGPLLILIPLVSLGYHLLFNRRHLTGNPFLTQLFWLAALAALIVVSQSALNLTLKLLPGLRVIQVIWRFNIFIVPILVLISANSLAQLLARFQAPKLSQRLMGVILILLVANAAILLQQTHAFLRDQSKHLTQSQATNWYTVSQGEYLPVNFKKYYDPNTVNQWTLSSRQAGVRLISNNPNQTTLTTTAAAAGRPITIPKTYYLGYRYKLYQKNQLIKAGSVTLNYDGLGKVTLPPNFRGRIQITYHITTLAKIAGGISLLTWLGLLVVSLKRWHQRRPAHSA</sequence>
<organism evidence="2 3">
    <name type="scientific">Agrilactobacillus composti DSM 18527 = JCM 14202</name>
    <dbReference type="NCBI Taxonomy" id="1423734"/>
    <lineage>
        <taxon>Bacteria</taxon>
        <taxon>Bacillati</taxon>
        <taxon>Bacillota</taxon>
        <taxon>Bacilli</taxon>
        <taxon>Lactobacillales</taxon>
        <taxon>Lactobacillaceae</taxon>
        <taxon>Agrilactobacillus</taxon>
    </lineage>
</organism>
<evidence type="ECO:0008006" key="4">
    <source>
        <dbReference type="Google" id="ProtNLM"/>
    </source>
</evidence>
<feature type="transmembrane region" description="Helical" evidence="1">
    <location>
        <begin position="313"/>
        <end position="332"/>
    </location>
</feature>
<keyword evidence="1" id="KW-0472">Membrane</keyword>
<keyword evidence="1" id="KW-1133">Transmembrane helix</keyword>
<dbReference type="AlphaFoldDB" id="A0A0R1XRZ6"/>
<feature type="transmembrane region" description="Helical" evidence="1">
    <location>
        <begin position="152"/>
        <end position="170"/>
    </location>
</feature>
<dbReference type="RefSeq" id="WP_057003010.1">
    <property type="nucleotide sequence ID" value="NZ_AZGA01000088.1"/>
</dbReference>
<evidence type="ECO:0000313" key="3">
    <source>
        <dbReference type="Proteomes" id="UP000051236"/>
    </source>
</evidence>
<comment type="caution">
    <text evidence="2">The sequence shown here is derived from an EMBL/GenBank/DDBJ whole genome shotgun (WGS) entry which is preliminary data.</text>
</comment>
<dbReference type="Proteomes" id="UP000051236">
    <property type="component" value="Unassembled WGS sequence"/>
</dbReference>
<reference evidence="2 3" key="1">
    <citation type="journal article" date="2015" name="Genome Announc.">
        <title>Expanding the biotechnology potential of lactobacilli through comparative genomics of 213 strains and associated genera.</title>
        <authorList>
            <person name="Sun Z."/>
            <person name="Harris H.M."/>
            <person name="McCann A."/>
            <person name="Guo C."/>
            <person name="Argimon S."/>
            <person name="Zhang W."/>
            <person name="Yang X."/>
            <person name="Jeffery I.B."/>
            <person name="Cooney J.C."/>
            <person name="Kagawa T.F."/>
            <person name="Liu W."/>
            <person name="Song Y."/>
            <person name="Salvetti E."/>
            <person name="Wrobel A."/>
            <person name="Rasinkangas P."/>
            <person name="Parkhill J."/>
            <person name="Rea M.C."/>
            <person name="O'Sullivan O."/>
            <person name="Ritari J."/>
            <person name="Douillard F.P."/>
            <person name="Paul Ross R."/>
            <person name="Yang R."/>
            <person name="Briner A.E."/>
            <person name="Felis G.E."/>
            <person name="de Vos W.M."/>
            <person name="Barrangou R."/>
            <person name="Klaenhammer T.R."/>
            <person name="Caufield P.W."/>
            <person name="Cui Y."/>
            <person name="Zhang H."/>
            <person name="O'Toole P.W."/>
        </authorList>
    </citation>
    <scope>NUCLEOTIDE SEQUENCE [LARGE SCALE GENOMIC DNA]</scope>
    <source>
        <strain evidence="2 3">DSM 18527</strain>
    </source>
</reference>
<feature type="transmembrane region" description="Helical" evidence="1">
    <location>
        <begin position="219"/>
        <end position="239"/>
    </location>
</feature>
<keyword evidence="1" id="KW-0812">Transmembrane</keyword>
<protein>
    <recommendedName>
        <fullName evidence="4">Membrane protein 6-pyruvoyl-tetrahydropterin synthase-related domain-containing protein</fullName>
    </recommendedName>
</protein>
<keyword evidence="3" id="KW-1185">Reference proteome</keyword>
<proteinExistence type="predicted"/>
<evidence type="ECO:0000313" key="2">
    <source>
        <dbReference type="EMBL" id="KRM30521.1"/>
    </source>
</evidence>
<feature type="transmembrane region" description="Helical" evidence="1">
    <location>
        <begin position="352"/>
        <end position="372"/>
    </location>
</feature>
<feature type="transmembrane region" description="Helical" evidence="1">
    <location>
        <begin position="96"/>
        <end position="115"/>
    </location>
</feature>
<feature type="transmembrane region" description="Helical" evidence="1">
    <location>
        <begin position="12"/>
        <end position="31"/>
    </location>
</feature>
<dbReference type="STRING" id="1423734.FC83_GL001655"/>
<feature type="transmembrane region" description="Helical" evidence="1">
    <location>
        <begin position="384"/>
        <end position="402"/>
    </location>
</feature>
<dbReference type="EMBL" id="AZGA01000088">
    <property type="protein sequence ID" value="KRM30521.1"/>
    <property type="molecule type" value="Genomic_DNA"/>
</dbReference>